<organism evidence="1 2">
    <name type="scientific">Methylobacterium hispanicum</name>
    <dbReference type="NCBI Taxonomy" id="270350"/>
    <lineage>
        <taxon>Bacteria</taxon>
        <taxon>Pseudomonadati</taxon>
        <taxon>Pseudomonadota</taxon>
        <taxon>Alphaproteobacteria</taxon>
        <taxon>Hyphomicrobiales</taxon>
        <taxon>Methylobacteriaceae</taxon>
        <taxon>Methylobacterium</taxon>
    </lineage>
</organism>
<reference evidence="1" key="1">
    <citation type="journal article" date="2016" name="Front. Microbiol.">
        <title>Genome Sequence of the Piezophilic, Mesophilic Sulfate-Reducing Bacterium Desulfovibrio indicus J2T.</title>
        <authorList>
            <person name="Cao J."/>
            <person name="Maignien L."/>
            <person name="Shao Z."/>
            <person name="Alain K."/>
            <person name="Jebbar M."/>
        </authorList>
    </citation>
    <scope>NUCLEOTIDE SEQUENCE</scope>
    <source>
        <strain evidence="1">DSM 16372</strain>
    </source>
</reference>
<gene>
    <name evidence="1" type="ORF">BHAOGJBA_1683</name>
</gene>
<sequence length="101" mass="10465">MPSYTLAKPVVLKDGRQFAVLTMESATLAGVAMHETVLANTGSSTAALVAMLAVECGWPQEAVGRIAAAEMEAVIEALDPFAFARQPGESGEPSQQTSPTS</sequence>
<dbReference type="AlphaFoldDB" id="A0AAV4ZK39"/>
<dbReference type="RefSeq" id="WP_066920435.1">
    <property type="nucleotide sequence ID" value="NZ_BPQO01000006.1"/>
</dbReference>
<keyword evidence="2" id="KW-1185">Reference proteome</keyword>
<dbReference type="EMBL" id="BPQO01000006">
    <property type="protein sequence ID" value="GJD88170.1"/>
    <property type="molecule type" value="Genomic_DNA"/>
</dbReference>
<reference evidence="1" key="2">
    <citation type="submission" date="2021-08" db="EMBL/GenBank/DDBJ databases">
        <authorList>
            <person name="Tani A."/>
            <person name="Ola A."/>
            <person name="Ogura Y."/>
            <person name="Katsura K."/>
            <person name="Hayashi T."/>
        </authorList>
    </citation>
    <scope>NUCLEOTIDE SEQUENCE</scope>
    <source>
        <strain evidence="1">DSM 16372</strain>
    </source>
</reference>
<protein>
    <submittedName>
        <fullName evidence="1">Uncharacterized protein</fullName>
    </submittedName>
</protein>
<proteinExistence type="predicted"/>
<evidence type="ECO:0000313" key="2">
    <source>
        <dbReference type="Proteomes" id="UP001055247"/>
    </source>
</evidence>
<accession>A0AAV4ZK39</accession>
<evidence type="ECO:0000313" key="1">
    <source>
        <dbReference type="EMBL" id="GJD88170.1"/>
    </source>
</evidence>
<name>A0AAV4ZK39_9HYPH</name>
<dbReference type="Proteomes" id="UP001055247">
    <property type="component" value="Unassembled WGS sequence"/>
</dbReference>
<comment type="caution">
    <text evidence="1">The sequence shown here is derived from an EMBL/GenBank/DDBJ whole genome shotgun (WGS) entry which is preliminary data.</text>
</comment>